<evidence type="ECO:0000259" key="5">
    <source>
        <dbReference type="Pfam" id="PF00251"/>
    </source>
</evidence>
<accession>A0A251U707</accession>
<gene>
    <name evidence="6" type="ORF">HannXRQ_Chr08g0228371</name>
</gene>
<evidence type="ECO:0000313" key="6">
    <source>
        <dbReference type="EMBL" id="OTG18924.1"/>
    </source>
</evidence>
<evidence type="ECO:0000256" key="3">
    <source>
        <dbReference type="ARBA" id="ARBA00023295"/>
    </source>
</evidence>
<name>A0A251U707_HELAN</name>
<dbReference type="InterPro" id="IPR023296">
    <property type="entry name" value="Glyco_hydro_beta-prop_sf"/>
</dbReference>
<dbReference type="EMBL" id="CM007897">
    <property type="protein sequence ID" value="OTG18924.1"/>
    <property type="molecule type" value="Genomic_DNA"/>
</dbReference>
<dbReference type="InterPro" id="IPR013148">
    <property type="entry name" value="Glyco_hydro_32_N"/>
</dbReference>
<protein>
    <submittedName>
        <fullName evidence="6">Putative glycosyl hydrolase</fullName>
    </submittedName>
</protein>
<dbReference type="PANTHER" id="PTHR31953">
    <property type="entry name" value="BETA-FRUCTOFURANOSIDASE, INSOLUBLE ISOENZYME CWINV1-RELATED"/>
    <property type="match status" value="1"/>
</dbReference>
<dbReference type="SUPFAM" id="SSF75005">
    <property type="entry name" value="Arabinanase/levansucrase/invertase"/>
    <property type="match status" value="1"/>
</dbReference>
<keyword evidence="4" id="KW-0812">Transmembrane</keyword>
<reference evidence="7" key="1">
    <citation type="journal article" date="2017" name="Nature">
        <title>The sunflower genome provides insights into oil metabolism, flowering and Asterid evolution.</title>
        <authorList>
            <person name="Badouin H."/>
            <person name="Gouzy J."/>
            <person name="Grassa C.J."/>
            <person name="Murat F."/>
            <person name="Staton S.E."/>
            <person name="Cottret L."/>
            <person name="Lelandais-Briere C."/>
            <person name="Owens G.L."/>
            <person name="Carrere S."/>
            <person name="Mayjonade B."/>
            <person name="Legrand L."/>
            <person name="Gill N."/>
            <person name="Kane N.C."/>
            <person name="Bowers J.E."/>
            <person name="Hubner S."/>
            <person name="Bellec A."/>
            <person name="Berard A."/>
            <person name="Berges H."/>
            <person name="Blanchet N."/>
            <person name="Boniface M.C."/>
            <person name="Brunel D."/>
            <person name="Catrice O."/>
            <person name="Chaidir N."/>
            <person name="Claudel C."/>
            <person name="Donnadieu C."/>
            <person name="Faraut T."/>
            <person name="Fievet G."/>
            <person name="Helmstetter N."/>
            <person name="King M."/>
            <person name="Knapp S.J."/>
            <person name="Lai Z."/>
            <person name="Le Paslier M.C."/>
            <person name="Lippi Y."/>
            <person name="Lorenzon L."/>
            <person name="Mandel J.R."/>
            <person name="Marage G."/>
            <person name="Marchand G."/>
            <person name="Marquand E."/>
            <person name="Bret-Mestries E."/>
            <person name="Morien E."/>
            <person name="Nambeesan S."/>
            <person name="Nguyen T."/>
            <person name="Pegot-Espagnet P."/>
            <person name="Pouilly N."/>
            <person name="Raftis F."/>
            <person name="Sallet E."/>
            <person name="Schiex T."/>
            <person name="Thomas J."/>
            <person name="Vandecasteele C."/>
            <person name="Vares D."/>
            <person name="Vear F."/>
            <person name="Vautrin S."/>
            <person name="Crespi M."/>
            <person name="Mangin B."/>
            <person name="Burke J.M."/>
            <person name="Salse J."/>
            <person name="Munos S."/>
            <person name="Vincourt P."/>
            <person name="Rieseberg L.H."/>
            <person name="Langlade N.B."/>
        </authorList>
    </citation>
    <scope>NUCLEOTIDE SEQUENCE [LARGE SCALE GENOMIC DNA]</scope>
    <source>
        <strain evidence="7">cv. SF193</strain>
    </source>
</reference>
<evidence type="ECO:0000256" key="4">
    <source>
        <dbReference type="SAM" id="Phobius"/>
    </source>
</evidence>
<keyword evidence="4" id="KW-0472">Membrane</keyword>
<dbReference type="Gene3D" id="2.115.10.20">
    <property type="entry name" value="Glycosyl hydrolase domain, family 43"/>
    <property type="match status" value="1"/>
</dbReference>
<keyword evidence="7" id="KW-1185">Reference proteome</keyword>
<dbReference type="GO" id="GO:0016798">
    <property type="term" value="F:hydrolase activity, acting on glycosyl bonds"/>
    <property type="evidence" value="ECO:0007669"/>
    <property type="project" value="UniProtKB-KW"/>
</dbReference>
<organism evidence="6 7">
    <name type="scientific">Helianthus annuus</name>
    <name type="common">Common sunflower</name>
    <dbReference type="NCBI Taxonomy" id="4232"/>
    <lineage>
        <taxon>Eukaryota</taxon>
        <taxon>Viridiplantae</taxon>
        <taxon>Streptophyta</taxon>
        <taxon>Embryophyta</taxon>
        <taxon>Tracheophyta</taxon>
        <taxon>Spermatophyta</taxon>
        <taxon>Magnoliopsida</taxon>
        <taxon>eudicotyledons</taxon>
        <taxon>Gunneridae</taxon>
        <taxon>Pentapetalae</taxon>
        <taxon>asterids</taxon>
        <taxon>campanulids</taxon>
        <taxon>Asterales</taxon>
        <taxon>Asteraceae</taxon>
        <taxon>Asteroideae</taxon>
        <taxon>Heliantheae alliance</taxon>
        <taxon>Heliantheae</taxon>
        <taxon>Helianthus</taxon>
    </lineage>
</organism>
<proteinExistence type="inferred from homology"/>
<comment type="similarity">
    <text evidence="1">Belongs to the glycosyl hydrolase 32 family.</text>
</comment>
<evidence type="ECO:0000313" key="7">
    <source>
        <dbReference type="Proteomes" id="UP000215914"/>
    </source>
</evidence>
<dbReference type="AlphaFoldDB" id="A0A251U707"/>
<keyword evidence="2 6" id="KW-0378">Hydrolase</keyword>
<evidence type="ECO:0000256" key="1">
    <source>
        <dbReference type="ARBA" id="ARBA00009902"/>
    </source>
</evidence>
<dbReference type="Proteomes" id="UP000215914">
    <property type="component" value="Chromosome 8"/>
</dbReference>
<keyword evidence="3" id="KW-0326">Glycosidase</keyword>
<dbReference type="InterPro" id="IPR050551">
    <property type="entry name" value="Fructan_Metab_Enzymes"/>
</dbReference>
<feature type="domain" description="Glycosyl hydrolase family 32 N-terminal" evidence="5">
    <location>
        <begin position="98"/>
        <end position="161"/>
    </location>
</feature>
<dbReference type="Pfam" id="PF00251">
    <property type="entry name" value="Glyco_hydro_32N"/>
    <property type="match status" value="1"/>
</dbReference>
<sequence>MSAVTAVQRCPMSMRMIICYKAPYTILSPARKSFSLVSPEGFTFTYRAPFSITLLFILSILLVILNQQVLATNSALLEKYSRKHSQADRLKWQRTAFHFQPAKNFIYDPNPNGLLFHMGWYHLFYQHTPYASVWENMSWGHAVSKDLINWFELPVALSPSE</sequence>
<dbReference type="InParanoid" id="A0A251U707"/>
<feature type="transmembrane region" description="Helical" evidence="4">
    <location>
        <begin position="44"/>
        <end position="65"/>
    </location>
</feature>
<keyword evidence="4" id="KW-1133">Transmembrane helix</keyword>
<dbReference type="STRING" id="4232.A0A251U707"/>
<evidence type="ECO:0000256" key="2">
    <source>
        <dbReference type="ARBA" id="ARBA00022801"/>
    </source>
</evidence>